<proteinExistence type="inferred from homology"/>
<dbReference type="Proteomes" id="UP001274830">
    <property type="component" value="Unassembled WGS sequence"/>
</dbReference>
<comment type="caution">
    <text evidence="6">The sequence shown here is derived from an EMBL/GenBank/DDBJ whole genome shotgun (WGS) entry which is preliminary data.</text>
</comment>
<feature type="compositionally biased region" description="Low complexity" evidence="4">
    <location>
        <begin position="201"/>
        <end position="214"/>
    </location>
</feature>
<feature type="compositionally biased region" description="Basic and acidic residues" evidence="4">
    <location>
        <begin position="175"/>
        <end position="184"/>
    </location>
</feature>
<feature type="compositionally biased region" description="Basic and acidic residues" evidence="4">
    <location>
        <begin position="215"/>
        <end position="229"/>
    </location>
</feature>
<feature type="region of interest" description="Disordered" evidence="4">
    <location>
        <begin position="175"/>
        <end position="235"/>
    </location>
</feature>
<dbReference type="PANTHER" id="PTHR12901">
    <property type="entry name" value="SPERM PROTEIN HOMOLOG"/>
    <property type="match status" value="1"/>
</dbReference>
<evidence type="ECO:0000313" key="7">
    <source>
        <dbReference type="Proteomes" id="UP001274830"/>
    </source>
</evidence>
<reference evidence="6" key="1">
    <citation type="submission" date="2023-07" db="EMBL/GenBank/DDBJ databases">
        <title>Black Yeasts Isolated from many extreme environments.</title>
        <authorList>
            <person name="Coleine C."/>
            <person name="Stajich J.E."/>
            <person name="Selbmann L."/>
        </authorList>
    </citation>
    <scope>NUCLEOTIDE SEQUENCE</scope>
    <source>
        <strain evidence="6">CCFEE 5485</strain>
    </source>
</reference>
<evidence type="ECO:0000256" key="4">
    <source>
        <dbReference type="SAM" id="MobiDB-lite"/>
    </source>
</evidence>
<dbReference type="GO" id="GO:0048039">
    <property type="term" value="F:ubiquinone binding"/>
    <property type="evidence" value="ECO:0007669"/>
    <property type="project" value="InterPro"/>
</dbReference>
<gene>
    <name evidence="6" type="primary">COQ10_1</name>
    <name evidence="6" type="ORF">LTR78_005737</name>
</gene>
<name>A0AAE0WM72_9PEZI</name>
<evidence type="ECO:0000256" key="3">
    <source>
        <dbReference type="ARBA" id="ARBA00024947"/>
    </source>
</evidence>
<comment type="subunit">
    <text evidence="2">Interacts with coenzyme Q.</text>
</comment>
<protein>
    <submittedName>
        <fullName evidence="6">Coenzyme Q-binding protein coq10, mitochondrial</fullName>
    </submittedName>
</protein>
<comment type="function">
    <text evidence="3">Required for the function of coenzyme Q in the respiratory chain. May serve as a chaperone or may be involved in the transport of Q6 from its site of synthesis to the catalytic sites of the respiratory complexes.</text>
</comment>
<dbReference type="AlphaFoldDB" id="A0AAE0WM72"/>
<dbReference type="InterPro" id="IPR023393">
    <property type="entry name" value="START-like_dom_sf"/>
</dbReference>
<organism evidence="6 7">
    <name type="scientific">Recurvomyces mirabilis</name>
    <dbReference type="NCBI Taxonomy" id="574656"/>
    <lineage>
        <taxon>Eukaryota</taxon>
        <taxon>Fungi</taxon>
        <taxon>Dikarya</taxon>
        <taxon>Ascomycota</taxon>
        <taxon>Pezizomycotina</taxon>
        <taxon>Dothideomycetes</taxon>
        <taxon>Dothideomycetidae</taxon>
        <taxon>Mycosphaerellales</taxon>
        <taxon>Teratosphaeriaceae</taxon>
        <taxon>Recurvomyces</taxon>
    </lineage>
</organism>
<dbReference type="EMBL" id="JAUTXT010000020">
    <property type="protein sequence ID" value="KAK3674268.1"/>
    <property type="molecule type" value="Genomic_DNA"/>
</dbReference>
<evidence type="ECO:0000256" key="1">
    <source>
        <dbReference type="ARBA" id="ARBA00006885"/>
    </source>
</evidence>
<sequence>MSGPAPRVSTFTRTLPYHSSTYFRAITEASAYHTFLSQVITSTVVSKDAQGLPKVVKLKVGYPPIGVEEEWRCTMKFDRSAGTAELRCNTEGGAIETVVVKWKITPAPSATKAAKTTTAELTLELKFSGMLYDQMFALLPSSVPEKLMESFEERTEVLDGIERKERVAQMKEKAKAAAAKKEGAKGVGSGTKETTKKAEPVKSAVPAKVPAKVVDPAKKVAPKKTEVRPGKAAGT</sequence>
<accession>A0AAE0WM72</accession>
<comment type="similarity">
    <text evidence="1">Belongs to the COQ10 family.</text>
</comment>
<dbReference type="SUPFAM" id="SSF55961">
    <property type="entry name" value="Bet v1-like"/>
    <property type="match status" value="1"/>
</dbReference>
<dbReference type="Gene3D" id="3.30.530.20">
    <property type="match status" value="1"/>
</dbReference>
<dbReference type="InterPro" id="IPR044996">
    <property type="entry name" value="COQ10-like"/>
</dbReference>
<evidence type="ECO:0000313" key="6">
    <source>
        <dbReference type="EMBL" id="KAK3674268.1"/>
    </source>
</evidence>
<dbReference type="InterPro" id="IPR005031">
    <property type="entry name" value="COQ10_START"/>
</dbReference>
<dbReference type="Pfam" id="PF03364">
    <property type="entry name" value="Polyketide_cyc"/>
    <property type="match status" value="1"/>
</dbReference>
<dbReference type="GO" id="GO:0045333">
    <property type="term" value="P:cellular respiration"/>
    <property type="evidence" value="ECO:0007669"/>
    <property type="project" value="InterPro"/>
</dbReference>
<feature type="domain" description="Coenzyme Q-binding protein COQ10 START" evidence="5">
    <location>
        <begin position="16"/>
        <end position="151"/>
    </location>
</feature>
<dbReference type="PANTHER" id="PTHR12901:SF10">
    <property type="entry name" value="COENZYME Q-BINDING PROTEIN COQ10, MITOCHONDRIAL"/>
    <property type="match status" value="1"/>
</dbReference>
<evidence type="ECO:0000256" key="2">
    <source>
        <dbReference type="ARBA" id="ARBA00011814"/>
    </source>
</evidence>
<evidence type="ECO:0000259" key="5">
    <source>
        <dbReference type="Pfam" id="PF03364"/>
    </source>
</evidence>
<dbReference type="RefSeq" id="XP_064692737.1">
    <property type="nucleotide sequence ID" value="XM_064839494.1"/>
</dbReference>
<dbReference type="GeneID" id="89964039"/>
<keyword evidence="7" id="KW-1185">Reference proteome</keyword>
<dbReference type="GO" id="GO:0005739">
    <property type="term" value="C:mitochondrion"/>
    <property type="evidence" value="ECO:0007669"/>
    <property type="project" value="TreeGrafter"/>
</dbReference>